<protein>
    <submittedName>
        <fullName evidence="1">Uncharacterized protein</fullName>
    </submittedName>
</protein>
<evidence type="ECO:0000313" key="1">
    <source>
        <dbReference type="EMBL" id="SVD69489.1"/>
    </source>
</evidence>
<dbReference type="EMBL" id="UINC01167149">
    <property type="protein sequence ID" value="SVD69489.1"/>
    <property type="molecule type" value="Genomic_DNA"/>
</dbReference>
<name>A0A382XF80_9ZZZZ</name>
<reference evidence="1" key="1">
    <citation type="submission" date="2018-05" db="EMBL/GenBank/DDBJ databases">
        <authorList>
            <person name="Lanie J.A."/>
            <person name="Ng W.-L."/>
            <person name="Kazmierczak K.M."/>
            <person name="Andrzejewski T.M."/>
            <person name="Davidsen T.M."/>
            <person name="Wayne K.J."/>
            <person name="Tettelin H."/>
            <person name="Glass J.I."/>
            <person name="Rusch D."/>
            <person name="Podicherti R."/>
            <person name="Tsui H.-C.T."/>
            <person name="Winkler M.E."/>
        </authorList>
    </citation>
    <scope>NUCLEOTIDE SEQUENCE</scope>
</reference>
<dbReference type="AlphaFoldDB" id="A0A382XF80"/>
<organism evidence="1">
    <name type="scientific">marine metagenome</name>
    <dbReference type="NCBI Taxonomy" id="408172"/>
    <lineage>
        <taxon>unclassified sequences</taxon>
        <taxon>metagenomes</taxon>
        <taxon>ecological metagenomes</taxon>
    </lineage>
</organism>
<gene>
    <name evidence="1" type="ORF">METZ01_LOCUS422343</name>
</gene>
<accession>A0A382XF80</accession>
<sequence length="27" mass="3346">MHWAHNQLKMHEYQTLCYIHDIYAADL</sequence>
<proteinExistence type="predicted"/>